<comment type="similarity">
    <text evidence="3">Belongs to the immunoglobulin superfamily. L1/neurofascin/NgCAM family.</text>
</comment>
<evidence type="ECO:0000259" key="26">
    <source>
        <dbReference type="PROSITE" id="PS50853"/>
    </source>
</evidence>
<evidence type="ECO:0000256" key="17">
    <source>
        <dbReference type="ARBA" id="ARBA00023273"/>
    </source>
</evidence>
<dbReference type="InterPro" id="IPR003598">
    <property type="entry name" value="Ig_sub2"/>
</dbReference>
<evidence type="ECO:0000256" key="7">
    <source>
        <dbReference type="ARBA" id="ARBA00022692"/>
    </source>
</evidence>
<evidence type="ECO:0000313" key="27">
    <source>
        <dbReference type="Proteomes" id="UP001318040"/>
    </source>
</evidence>
<feature type="transmembrane region" description="Helical" evidence="23">
    <location>
        <begin position="1151"/>
        <end position="1173"/>
    </location>
</feature>
<evidence type="ECO:0000256" key="24">
    <source>
        <dbReference type="SAM" id="SignalP"/>
    </source>
</evidence>
<keyword evidence="15" id="KW-1015">Disulfide bond</keyword>
<comment type="function">
    <text evidence="19">Neural cell adhesion molecule involved in the dynamics of cell adhesion and in the generation of transmembrane signals at tyrosine kinase receptors. During brain development, critical in multiple processes, including neuronal migration, axonal growth and fasciculation, and synaptogenesis. In the mature brain, plays a role in the dynamics of neuronal structure and function, including synaptic plasticity.</text>
</comment>
<keyword evidence="27" id="KW-1185">Reference proteome</keyword>
<evidence type="ECO:0000256" key="18">
    <source>
        <dbReference type="ARBA" id="ARBA00023319"/>
    </source>
</evidence>
<keyword evidence="17" id="KW-0966">Cell projection</keyword>
<dbReference type="InterPro" id="IPR013783">
    <property type="entry name" value="Ig-like_fold"/>
</dbReference>
<comment type="subunit">
    <text evidence="20">Interacts with SHTN1; the interaction occurs in axonal growth cones. Interacts with isoform 2 of BSG.</text>
</comment>
<dbReference type="InterPro" id="IPR007110">
    <property type="entry name" value="Ig-like_dom"/>
</dbReference>
<dbReference type="GO" id="GO:0007420">
    <property type="term" value="P:brain development"/>
    <property type="evidence" value="ECO:0007669"/>
    <property type="project" value="TreeGrafter"/>
</dbReference>
<dbReference type="GO" id="GO:0098632">
    <property type="term" value="F:cell-cell adhesion mediator activity"/>
    <property type="evidence" value="ECO:0007669"/>
    <property type="project" value="TreeGrafter"/>
</dbReference>
<dbReference type="InterPro" id="IPR003599">
    <property type="entry name" value="Ig_sub"/>
</dbReference>
<dbReference type="Pfam" id="PF13882">
    <property type="entry name" value="Bravo_FIGEY"/>
    <property type="match status" value="1"/>
</dbReference>
<dbReference type="FunFam" id="2.60.40.10:FF:000057">
    <property type="entry name" value="neural cell adhesion molecule L1"/>
    <property type="match status" value="1"/>
</dbReference>
<keyword evidence="16" id="KW-0325">Glycoprotein</keyword>
<feature type="domain" description="Fibronectin type-III" evidence="26">
    <location>
        <begin position="1046"/>
        <end position="1139"/>
    </location>
</feature>
<dbReference type="RefSeq" id="XP_032822381.1">
    <property type="nucleotide sequence ID" value="XM_032966490.1"/>
</dbReference>
<evidence type="ECO:0000256" key="14">
    <source>
        <dbReference type="ARBA" id="ARBA00023136"/>
    </source>
</evidence>
<protein>
    <recommendedName>
        <fullName evidence="21">Neural cell adhesion molecule L1</fullName>
    </recommendedName>
</protein>
<feature type="domain" description="Ig-like" evidence="25">
    <location>
        <begin position="456"/>
        <end position="543"/>
    </location>
</feature>
<keyword evidence="6" id="KW-0597">Phosphoprotein</keyword>
<evidence type="ECO:0000256" key="1">
    <source>
        <dbReference type="ARBA" id="ARBA00004251"/>
    </source>
</evidence>
<evidence type="ECO:0000256" key="20">
    <source>
        <dbReference type="ARBA" id="ARBA00063896"/>
    </source>
</evidence>
<feature type="domain" description="Ig-like" evidence="25">
    <location>
        <begin position="363"/>
        <end position="450"/>
    </location>
</feature>
<evidence type="ECO:0000256" key="19">
    <source>
        <dbReference type="ARBA" id="ARBA00060042"/>
    </source>
</evidence>
<feature type="domain" description="Ig-like" evidence="25">
    <location>
        <begin position="546"/>
        <end position="633"/>
    </location>
</feature>
<dbReference type="InterPro" id="IPR026966">
    <property type="entry name" value="Neurofascin/L1/NrCAM_C"/>
</dbReference>
<keyword evidence="4" id="KW-0217">Developmental protein</keyword>
<organism evidence="27 29">
    <name type="scientific">Petromyzon marinus</name>
    <name type="common">Sea lamprey</name>
    <dbReference type="NCBI Taxonomy" id="7757"/>
    <lineage>
        <taxon>Eukaryota</taxon>
        <taxon>Metazoa</taxon>
        <taxon>Chordata</taxon>
        <taxon>Craniata</taxon>
        <taxon>Vertebrata</taxon>
        <taxon>Cyclostomata</taxon>
        <taxon>Hyperoartia</taxon>
        <taxon>Petromyzontiformes</taxon>
        <taxon>Petromyzontidae</taxon>
        <taxon>Petromyzon</taxon>
    </lineage>
</organism>
<evidence type="ECO:0000256" key="9">
    <source>
        <dbReference type="ARBA" id="ARBA00022737"/>
    </source>
</evidence>
<feature type="chain" id="PRO_5044709682" description="Neural cell adhesion molecule L1" evidence="24">
    <location>
        <begin position="26"/>
        <end position="1282"/>
    </location>
</feature>
<evidence type="ECO:0000256" key="3">
    <source>
        <dbReference type="ARBA" id="ARBA00008588"/>
    </source>
</evidence>
<dbReference type="Pfam" id="PF13927">
    <property type="entry name" value="Ig_3"/>
    <property type="match status" value="3"/>
</dbReference>
<feature type="domain" description="Fibronectin type-III" evidence="26">
    <location>
        <begin position="840"/>
        <end position="942"/>
    </location>
</feature>
<dbReference type="FunFam" id="2.60.40.10:FF:000100">
    <property type="entry name" value="Neuronal cell adhesion molecule a"/>
    <property type="match status" value="1"/>
</dbReference>
<evidence type="ECO:0000313" key="28">
    <source>
        <dbReference type="RefSeq" id="XP_032822379.1"/>
    </source>
</evidence>
<feature type="region of interest" description="Disordered" evidence="22">
    <location>
        <begin position="1183"/>
        <end position="1282"/>
    </location>
</feature>
<evidence type="ECO:0000313" key="30">
    <source>
        <dbReference type="RefSeq" id="XP_032822381.1"/>
    </source>
</evidence>
<evidence type="ECO:0000256" key="4">
    <source>
        <dbReference type="ARBA" id="ARBA00022473"/>
    </source>
</evidence>
<dbReference type="SMART" id="SM00408">
    <property type="entry name" value="IGc2"/>
    <property type="match status" value="6"/>
</dbReference>
<evidence type="ECO:0000256" key="22">
    <source>
        <dbReference type="SAM" id="MobiDB-lite"/>
    </source>
</evidence>
<name>A0AAJ7X5V5_PETMA</name>
<keyword evidence="14 23" id="KW-0472">Membrane</keyword>
<keyword evidence="12" id="KW-0524">Neurogenesis</keyword>
<proteinExistence type="inferred from homology"/>
<evidence type="ECO:0000256" key="13">
    <source>
        <dbReference type="ARBA" id="ARBA00022989"/>
    </source>
</evidence>
<dbReference type="FunFam" id="2.60.40.10:FF:000005">
    <property type="entry name" value="Neuronal cell adhesion molecule"/>
    <property type="match status" value="1"/>
</dbReference>
<evidence type="ECO:0000256" key="2">
    <source>
        <dbReference type="ARBA" id="ARBA00004624"/>
    </source>
</evidence>
<dbReference type="GO" id="GO:0030426">
    <property type="term" value="C:growth cone"/>
    <property type="evidence" value="ECO:0007669"/>
    <property type="project" value="UniProtKB-SubCell"/>
</dbReference>
<reference evidence="28 29" key="1">
    <citation type="submission" date="2025-04" db="UniProtKB">
        <authorList>
            <consortium name="RefSeq"/>
        </authorList>
    </citation>
    <scope>IDENTIFICATION</scope>
    <source>
        <tissue evidence="28 29">Sperm</tissue>
    </source>
</reference>
<evidence type="ECO:0000256" key="11">
    <source>
        <dbReference type="ARBA" id="ARBA00022889"/>
    </source>
</evidence>
<keyword evidence="10" id="KW-0221">Differentiation</keyword>
<evidence type="ECO:0000256" key="16">
    <source>
        <dbReference type="ARBA" id="ARBA00023180"/>
    </source>
</evidence>
<feature type="domain" description="Fibronectin type-III" evidence="26">
    <location>
        <begin position="640"/>
        <end position="735"/>
    </location>
</feature>
<feature type="signal peptide" evidence="24">
    <location>
        <begin position="1"/>
        <end position="25"/>
    </location>
</feature>
<dbReference type="GO" id="GO:0009986">
    <property type="term" value="C:cell surface"/>
    <property type="evidence" value="ECO:0007669"/>
    <property type="project" value="UniProtKB-ARBA"/>
</dbReference>
<dbReference type="InterPro" id="IPR013098">
    <property type="entry name" value="Ig_I-set"/>
</dbReference>
<keyword evidence="13 23" id="KW-1133">Transmembrane helix</keyword>
<dbReference type="RefSeq" id="XP_032822379.1">
    <property type="nucleotide sequence ID" value="XM_032966488.1"/>
</dbReference>
<evidence type="ECO:0000256" key="12">
    <source>
        <dbReference type="ARBA" id="ARBA00022902"/>
    </source>
</evidence>
<dbReference type="SUPFAM" id="SSF49265">
    <property type="entry name" value="Fibronectin type III"/>
    <property type="match status" value="3"/>
</dbReference>
<feature type="domain" description="Ig-like" evidence="25">
    <location>
        <begin position="270"/>
        <end position="358"/>
    </location>
</feature>
<dbReference type="FunFam" id="2.60.40.10:FF:000063">
    <property type="entry name" value="neural cell adhesion molecule L1"/>
    <property type="match status" value="1"/>
</dbReference>
<evidence type="ECO:0000256" key="8">
    <source>
        <dbReference type="ARBA" id="ARBA00022729"/>
    </source>
</evidence>
<dbReference type="PROSITE" id="PS50853">
    <property type="entry name" value="FN3"/>
    <property type="match status" value="5"/>
</dbReference>
<dbReference type="GO" id="GO:0005886">
    <property type="term" value="C:plasma membrane"/>
    <property type="evidence" value="ECO:0007669"/>
    <property type="project" value="UniProtKB-SubCell"/>
</dbReference>
<dbReference type="Gene3D" id="2.60.40.10">
    <property type="entry name" value="Immunoglobulins"/>
    <property type="match status" value="11"/>
</dbReference>
<dbReference type="SMART" id="SM00409">
    <property type="entry name" value="IG"/>
    <property type="match status" value="6"/>
</dbReference>
<keyword evidence="11" id="KW-0130">Cell adhesion</keyword>
<evidence type="ECO:0000313" key="29">
    <source>
        <dbReference type="RefSeq" id="XP_032822380.1"/>
    </source>
</evidence>
<evidence type="ECO:0000256" key="21">
    <source>
        <dbReference type="ARBA" id="ARBA00074488"/>
    </source>
</evidence>
<dbReference type="PROSITE" id="PS50835">
    <property type="entry name" value="IG_LIKE"/>
    <property type="match status" value="6"/>
</dbReference>
<dbReference type="SMART" id="SM00060">
    <property type="entry name" value="FN3"/>
    <property type="match status" value="5"/>
</dbReference>
<dbReference type="FunFam" id="2.60.40.10:FF:000028">
    <property type="entry name" value="Neuronal cell adhesion molecule"/>
    <property type="match status" value="1"/>
</dbReference>
<evidence type="ECO:0000256" key="23">
    <source>
        <dbReference type="SAM" id="Phobius"/>
    </source>
</evidence>
<evidence type="ECO:0000256" key="15">
    <source>
        <dbReference type="ARBA" id="ARBA00023157"/>
    </source>
</evidence>
<feature type="domain" description="Fibronectin type-III" evidence="26">
    <location>
        <begin position="740"/>
        <end position="835"/>
    </location>
</feature>
<dbReference type="Proteomes" id="UP001318040">
    <property type="component" value="Chromosome 36"/>
</dbReference>
<keyword evidence="8 24" id="KW-0732">Signal</keyword>
<dbReference type="Pfam" id="PF07679">
    <property type="entry name" value="I-set"/>
    <property type="match status" value="2"/>
</dbReference>
<keyword evidence="9" id="KW-0677">Repeat</keyword>
<feature type="domain" description="Ig-like" evidence="25">
    <location>
        <begin position="144"/>
        <end position="226"/>
    </location>
</feature>
<keyword evidence="5" id="KW-1003">Cell membrane</keyword>
<dbReference type="PANTHER" id="PTHR44170:SF6">
    <property type="entry name" value="CONTACTIN"/>
    <property type="match status" value="1"/>
</dbReference>
<feature type="domain" description="Fibronectin type-III" evidence="26">
    <location>
        <begin position="946"/>
        <end position="1045"/>
    </location>
</feature>
<dbReference type="InterPro" id="IPR036116">
    <property type="entry name" value="FN3_sf"/>
</dbReference>
<dbReference type="SUPFAM" id="SSF48726">
    <property type="entry name" value="Immunoglobulin"/>
    <property type="match status" value="6"/>
</dbReference>
<dbReference type="Pfam" id="PF00041">
    <property type="entry name" value="fn3"/>
    <property type="match status" value="5"/>
</dbReference>
<gene>
    <name evidence="28 29 30" type="primary">LOC116949328</name>
</gene>
<accession>A0AAJ7X5V5</accession>
<dbReference type="FunFam" id="2.60.40.10:FF:000078">
    <property type="entry name" value="Neuronal cell adhesion molecule"/>
    <property type="match status" value="1"/>
</dbReference>
<comment type="subcellular location">
    <subcellularLocation>
        <location evidence="1">Cell membrane</location>
        <topology evidence="1">Single-pass type I membrane protein</topology>
    </subcellularLocation>
    <subcellularLocation>
        <location evidence="2">Cell projection</location>
        <location evidence="2">Growth cone</location>
    </subcellularLocation>
</comment>
<dbReference type="InterPro" id="IPR003961">
    <property type="entry name" value="FN3_dom"/>
</dbReference>
<keyword evidence="7 23" id="KW-0812">Transmembrane</keyword>
<dbReference type="RefSeq" id="XP_032822380.1">
    <property type="nucleotide sequence ID" value="XM_032966489.1"/>
</dbReference>
<dbReference type="InterPro" id="IPR036179">
    <property type="entry name" value="Ig-like_dom_sf"/>
</dbReference>
<dbReference type="GO" id="GO:0007411">
    <property type="term" value="P:axon guidance"/>
    <property type="evidence" value="ECO:0007669"/>
    <property type="project" value="TreeGrafter"/>
</dbReference>
<evidence type="ECO:0000259" key="25">
    <source>
        <dbReference type="PROSITE" id="PS50835"/>
    </source>
</evidence>
<evidence type="ECO:0000256" key="5">
    <source>
        <dbReference type="ARBA" id="ARBA00022475"/>
    </source>
</evidence>
<dbReference type="PANTHER" id="PTHR44170">
    <property type="entry name" value="PROTEIN SIDEKICK"/>
    <property type="match status" value="1"/>
</dbReference>
<dbReference type="PRINTS" id="PR00014">
    <property type="entry name" value="FNTYPEIII"/>
</dbReference>
<keyword evidence="18" id="KW-0393">Immunoglobulin domain</keyword>
<dbReference type="FunFam" id="2.60.40.10:FF:000114">
    <property type="entry name" value="Neuronal cell adhesion molecule"/>
    <property type="match status" value="1"/>
</dbReference>
<dbReference type="KEGG" id="pmrn:116949328"/>
<evidence type="ECO:0000256" key="6">
    <source>
        <dbReference type="ARBA" id="ARBA00022553"/>
    </source>
</evidence>
<sequence>MLPWRRRTLLAGAALLATLWVTSDSIDIPIDPTLLENVEQPPAITKQSPTDHYVDPLEDILVKCEAKGTPAPSYRWTKNDKSFDPRAEVGVVTAAGSGSFTFVKNSTGHAKRHEGDYQCLVSNKLGTAVSDKIKLRIASTPKWPKEVLDPMEVDEGNSVVLPCKPPQGVPPPKILWMTSTLDHIGQDKRVSQGLSGDLYFSNVKPVDSRDDYICYAQFVASRTIISKEPIKLKVRSPISFVAVETLDDAQSSSVNETQLAVAGGLRNRLPSLLTPHGKTTRMHSLKGSTLVMECIAEGLPTPDVRWERVSGHMPRGRFSTGNHNKTLRLHPVEVEDSGQYKCIASNNMGSAHHSFVVTVDAAPYWTARPEDRIVAPGDDAVLHCVAGGKPPPETHWLLNGKPLNEAPAEPHRTVKGDRIVLKKLVIGQSAVYQCVASNVFGTIIANALVSVLAVPPKFITKDKEEYVVVEKQPVLLDCKVFGSPKPAIRWSKDGQVNTLQDKKFKEFENGSLYIHEAKKADQGLYMCEATNDLDTGTINAKLRVREATHIEPFERLRVRKDGTVELECRVTHDPDLELNIYWEKDGMELSGTNWFMTDKNTLTINNVSEVDQGIYICVAHTFLDLARAEAELTVIDKPDPPYNLKLSHHEERGIRLSWTPGNHYNSPISEYVVEYEEDRYKPGDWQHLANIKGSDTSAELMLRPYVNYQFQVIAYNEVGPSRASLSSQRYSTPPAVPDIAPVGVTGEGSEPDNMVIAWEPLKHLDRNGPNLRYKVNWRRKGTGEPWEEAILGADASRLLVNDTATFVPYEVKVQAINDLGEGPEPMAIVGHSGEDFPKSAPKNVKFVVVNSTVLKLTWDPIPVHDVRGHLKGYKVFYRKLRGLQERRRRHVEWRVLVFPGDRSHAVVPGLEPFSLYELEVKAFNGKGDGPASHALRVEMPEGVPGQVTNLRVPEKDFDSITLTWDPPAHPNGILTGYTVQYQNINNTQNLGTLHRVELFANVSELRVEYLDSYTKYKFYIAAFTSVGTGKILTEEAVTILEIPPAAPVLLSMNTTRGDTYANISWVPGVGQSASEYLIQFRDKHGPGGWRNHSVVSSSRNHLLLDGLSPGSQYQIRVVAFNEHGHTISSEDVIETTGRGYRRGPLDVATQAWFIALMCAVVLLIMILLIICFIKRNKGGKYSVKDKEDARVDPEAKPIKEETFGEYRTLESDNDEKPLAGSQPSLDGEVKRGESEDSLAEYGEGVEGQFNEDGSFIGQYGGSKEKVTGSEATSPVTDGTTVA</sequence>
<dbReference type="FunFam" id="2.60.40.10:FF:000038">
    <property type="entry name" value="Neuronal cell adhesion molecule"/>
    <property type="match status" value="1"/>
</dbReference>
<dbReference type="CDD" id="cd00063">
    <property type="entry name" value="FN3"/>
    <property type="match status" value="5"/>
</dbReference>
<feature type="compositionally biased region" description="Polar residues" evidence="22">
    <location>
        <begin position="1269"/>
        <end position="1282"/>
    </location>
</feature>
<evidence type="ECO:0000256" key="10">
    <source>
        <dbReference type="ARBA" id="ARBA00022782"/>
    </source>
</evidence>
<feature type="domain" description="Ig-like" evidence="25">
    <location>
        <begin position="42"/>
        <end position="130"/>
    </location>
</feature>
<feature type="compositionally biased region" description="Basic and acidic residues" evidence="22">
    <location>
        <begin position="1183"/>
        <end position="1217"/>
    </location>
</feature>